<dbReference type="Proteomes" id="UP001144471">
    <property type="component" value="Unassembled WGS sequence"/>
</dbReference>
<accession>A0A9W6GMJ7</accession>
<feature type="transmembrane region" description="Helical" evidence="1">
    <location>
        <begin position="164"/>
        <end position="183"/>
    </location>
</feature>
<keyword evidence="1" id="KW-0472">Membrane</keyword>
<evidence type="ECO:0000313" key="3">
    <source>
        <dbReference type="Proteomes" id="UP001144471"/>
    </source>
</evidence>
<dbReference type="AlphaFoldDB" id="A0A9W6GMJ7"/>
<dbReference type="EMBL" id="BSDY01000025">
    <property type="protein sequence ID" value="GLI57834.1"/>
    <property type="molecule type" value="Genomic_DNA"/>
</dbReference>
<protein>
    <submittedName>
        <fullName evidence="2">Uncharacterized protein</fullName>
    </submittedName>
</protein>
<gene>
    <name evidence="2" type="ORF">PM10SUCC1_33480</name>
</gene>
<dbReference type="RefSeq" id="WP_281837509.1">
    <property type="nucleotide sequence ID" value="NZ_BSDY01000025.1"/>
</dbReference>
<keyword evidence="3" id="KW-1185">Reference proteome</keyword>
<evidence type="ECO:0000313" key="2">
    <source>
        <dbReference type="EMBL" id="GLI57834.1"/>
    </source>
</evidence>
<keyword evidence="1" id="KW-1133">Transmembrane helix</keyword>
<name>A0A9W6GMJ7_9FUSO</name>
<organism evidence="2 3">
    <name type="scientific">Propionigenium maris DSM 9537</name>
    <dbReference type="NCBI Taxonomy" id="1123000"/>
    <lineage>
        <taxon>Bacteria</taxon>
        <taxon>Fusobacteriati</taxon>
        <taxon>Fusobacteriota</taxon>
        <taxon>Fusobacteriia</taxon>
        <taxon>Fusobacteriales</taxon>
        <taxon>Fusobacteriaceae</taxon>
        <taxon>Propionigenium</taxon>
    </lineage>
</organism>
<reference evidence="2" key="1">
    <citation type="submission" date="2022-12" db="EMBL/GenBank/DDBJ databases">
        <title>Reference genome sequencing for broad-spectrum identification of bacterial and archaeal isolates by mass spectrometry.</title>
        <authorList>
            <person name="Sekiguchi Y."/>
            <person name="Tourlousse D.M."/>
        </authorList>
    </citation>
    <scope>NUCLEOTIDE SEQUENCE</scope>
    <source>
        <strain evidence="2">10succ1</strain>
    </source>
</reference>
<keyword evidence="1" id="KW-0812">Transmembrane</keyword>
<proteinExistence type="predicted"/>
<evidence type="ECO:0000256" key="1">
    <source>
        <dbReference type="SAM" id="Phobius"/>
    </source>
</evidence>
<comment type="caution">
    <text evidence="2">The sequence shown here is derived from an EMBL/GenBank/DDBJ whole genome shotgun (WGS) entry which is preliminary data.</text>
</comment>
<sequence length="220" mass="26282">MKKFTAFQQKIIKAIVAYNPEVTDYRFEDLFQHVLKKHLNGLGIIINAKEVILFVNEWDYSQNYNKLRREAYEIIYLFYLLSENNFLVFMRDEEISEEIEEEIFEYNPYTKCKENIRLKTLKKYRKNLLLNLEEEFFISEELKELSKNDFKSTELKNLKITQRALYATVGLGIAGILASYYIALNVETVVDFKNPDVFNKTFEIKVEKPNELELTIFNKY</sequence>